<protein>
    <recommendedName>
        <fullName evidence="1">Endonuclease/exonuclease/phosphatase domain-containing protein</fullName>
    </recommendedName>
</protein>
<dbReference type="Proteomes" id="UP000663856">
    <property type="component" value="Unassembled WGS sequence"/>
</dbReference>
<dbReference type="PANTHER" id="PTHR33273:SF4">
    <property type="entry name" value="ENDONUCLEASE_EXONUCLEASE_PHOSPHATASE DOMAIN-CONTAINING PROTEIN"/>
    <property type="match status" value="1"/>
</dbReference>
<evidence type="ECO:0000259" key="1">
    <source>
        <dbReference type="Pfam" id="PF14529"/>
    </source>
</evidence>
<name>A0A816VRJ8_9BILA</name>
<evidence type="ECO:0000313" key="7">
    <source>
        <dbReference type="Proteomes" id="UP000663866"/>
    </source>
</evidence>
<dbReference type="Pfam" id="PF14529">
    <property type="entry name" value="Exo_endo_phos_2"/>
    <property type="match status" value="1"/>
</dbReference>
<evidence type="ECO:0000313" key="3">
    <source>
        <dbReference type="EMBL" id="CAF2126062.1"/>
    </source>
</evidence>
<organism evidence="3 6">
    <name type="scientific">Rotaria magnacalcarata</name>
    <dbReference type="NCBI Taxonomy" id="392030"/>
    <lineage>
        <taxon>Eukaryota</taxon>
        <taxon>Metazoa</taxon>
        <taxon>Spiralia</taxon>
        <taxon>Gnathifera</taxon>
        <taxon>Rotifera</taxon>
        <taxon>Eurotatoria</taxon>
        <taxon>Bdelloidea</taxon>
        <taxon>Philodinida</taxon>
        <taxon>Philodinidae</taxon>
        <taxon>Rotaria</taxon>
    </lineage>
</organism>
<dbReference type="AlphaFoldDB" id="A0A816VRJ8"/>
<dbReference type="PANTHER" id="PTHR33273">
    <property type="entry name" value="DOMAIN-CONTAINING PROTEIN, PUTATIVE-RELATED"/>
    <property type="match status" value="1"/>
</dbReference>
<dbReference type="SUPFAM" id="SSF56219">
    <property type="entry name" value="DNase I-like"/>
    <property type="match status" value="1"/>
</dbReference>
<evidence type="ECO:0000313" key="4">
    <source>
        <dbReference type="EMBL" id="CAF3752866.1"/>
    </source>
</evidence>
<dbReference type="EMBL" id="CAJOBF010000124">
    <property type="protein sequence ID" value="CAF3752866.1"/>
    <property type="molecule type" value="Genomic_DNA"/>
</dbReference>
<proteinExistence type="predicted"/>
<dbReference type="GO" id="GO:0003824">
    <property type="term" value="F:catalytic activity"/>
    <property type="evidence" value="ECO:0007669"/>
    <property type="project" value="InterPro"/>
</dbReference>
<dbReference type="EMBL" id="CAJNRF010010946">
    <property type="protein sequence ID" value="CAF2126062.1"/>
    <property type="molecule type" value="Genomic_DNA"/>
</dbReference>
<evidence type="ECO:0000313" key="6">
    <source>
        <dbReference type="Proteomes" id="UP000663856"/>
    </source>
</evidence>
<evidence type="ECO:0000313" key="2">
    <source>
        <dbReference type="EMBL" id="CAF2065351.1"/>
    </source>
</evidence>
<evidence type="ECO:0000313" key="5">
    <source>
        <dbReference type="EMBL" id="CAF4163162.1"/>
    </source>
</evidence>
<comment type="caution">
    <text evidence="3">The sequence shown here is derived from an EMBL/GenBank/DDBJ whole genome shotgun (WGS) entry which is preliminary data.</text>
</comment>
<accession>A0A816VRJ8</accession>
<dbReference type="Proteomes" id="UP000663842">
    <property type="component" value="Unassembled WGS sequence"/>
</dbReference>
<dbReference type="EMBL" id="CAJNRG010004325">
    <property type="protein sequence ID" value="CAF2065351.1"/>
    <property type="molecule type" value="Genomic_DNA"/>
</dbReference>
<dbReference type="InterPro" id="IPR005135">
    <property type="entry name" value="Endo/exonuclease/phosphatase"/>
</dbReference>
<dbReference type="InterPro" id="IPR036691">
    <property type="entry name" value="Endo/exonu/phosph_ase_sf"/>
</dbReference>
<sequence>MIPMTNLSKKQNKILQDLIAEWTTSSTLNNVLMKWEERRQQTSDMLNVKNELSFLLLNICSLKLYLYDLFQLVNSLDVSVIILNGTRNDDDALKYFSMHLTNFQVFFQQGTNAFGGVLIATHRSIPTQRVIKYQKELNMIVLDIGSSSNKCQLVTCYSPPNESLPLNVFNDILRRNSNTIILGDLNAKHSSWSNTTDNHKGRVLFEWLNENHLQVINKFIPTSTRSKAVIDLILAPTSICSDSFSVLPTVGSDHYPIVWSSPQTVPSKDRCFPVKRTYWSLFELFITFTSAYWDNLYTLMTDKMDFFCLYERFLSLCSSRLTYVSYCNTYKPSIPPPIIDLIQQKRQCLHLVRKTKHPYHILQLKLYSQYIKKEMFTHKRRMWSEYCKTLNTCDVKQFWRKSRRHFSSCAPPIHGFIQNNGIITSSMEMCDTAKRFYMEQFAEHDNNQSDIEVEANVVDHELVTELLNAKLVSFHIKFLNLKKSISSLKNKNSTGLDGVSNKIIKLLPPSHLTFITSSFNYMAQHVCFPQH</sequence>
<dbReference type="Proteomes" id="UP000663887">
    <property type="component" value="Unassembled WGS sequence"/>
</dbReference>
<feature type="domain" description="Endonuclease/exonuclease/phosphatase" evidence="1">
    <location>
        <begin position="153"/>
        <end position="258"/>
    </location>
</feature>
<reference evidence="3" key="1">
    <citation type="submission" date="2021-02" db="EMBL/GenBank/DDBJ databases">
        <authorList>
            <person name="Nowell W R."/>
        </authorList>
    </citation>
    <scope>NUCLEOTIDE SEQUENCE</scope>
</reference>
<dbReference type="Gene3D" id="3.60.10.10">
    <property type="entry name" value="Endonuclease/exonuclease/phosphatase"/>
    <property type="match status" value="1"/>
</dbReference>
<gene>
    <name evidence="5" type="ORF">OVN521_LOCUS24257</name>
    <name evidence="4" type="ORF">UXM345_LOCUS2106</name>
    <name evidence="3" type="ORF">WKI299_LOCUS25328</name>
    <name evidence="2" type="ORF">XDN619_LOCUS11400</name>
</gene>
<keyword evidence="7" id="KW-1185">Reference proteome</keyword>
<dbReference type="Proteomes" id="UP000663866">
    <property type="component" value="Unassembled WGS sequence"/>
</dbReference>
<dbReference type="EMBL" id="CAJOBG010005718">
    <property type="protein sequence ID" value="CAF4163162.1"/>
    <property type="molecule type" value="Genomic_DNA"/>
</dbReference>